<keyword evidence="2" id="KW-1185">Reference proteome</keyword>
<reference evidence="1 2" key="1">
    <citation type="submission" date="2016-10" db="EMBL/GenBank/DDBJ databases">
        <authorList>
            <person name="de Groot N.N."/>
        </authorList>
    </citation>
    <scope>NUCLEOTIDE SEQUENCE [LARGE SCALE GENOMIC DNA]</scope>
    <source>
        <strain evidence="1 2">DSM 23310</strain>
    </source>
</reference>
<proteinExistence type="predicted"/>
<name>A0A1H3EL20_9FIRM</name>
<dbReference type="Proteomes" id="UP000198828">
    <property type="component" value="Unassembled WGS sequence"/>
</dbReference>
<accession>A0A1H3EL20</accession>
<evidence type="ECO:0000313" key="1">
    <source>
        <dbReference type="EMBL" id="SDX79300.1"/>
    </source>
</evidence>
<dbReference type="AlphaFoldDB" id="A0A1H3EL20"/>
<dbReference type="OrthoDB" id="2087731at2"/>
<evidence type="ECO:0008006" key="3">
    <source>
        <dbReference type="Google" id="ProtNLM"/>
    </source>
</evidence>
<dbReference type="EMBL" id="FNNG01000020">
    <property type="protein sequence ID" value="SDX79300.1"/>
    <property type="molecule type" value="Genomic_DNA"/>
</dbReference>
<organism evidence="1 2">
    <name type="scientific">Tepidimicrobium xylanilyticum</name>
    <dbReference type="NCBI Taxonomy" id="1123352"/>
    <lineage>
        <taxon>Bacteria</taxon>
        <taxon>Bacillati</taxon>
        <taxon>Bacillota</taxon>
        <taxon>Tissierellia</taxon>
        <taxon>Tissierellales</taxon>
        <taxon>Tepidimicrobiaceae</taxon>
        <taxon>Tepidimicrobium</taxon>
    </lineage>
</organism>
<sequence>MPEQRIRTIAFDESGNLGSDGRYFVIACVDTYNEKSVHNIMKKKWGKPRIYFLKLNAVVMR</sequence>
<dbReference type="RefSeq" id="WP_143035300.1">
    <property type="nucleotide sequence ID" value="NZ_BSYN01000002.1"/>
</dbReference>
<protein>
    <recommendedName>
        <fullName evidence="3">DUF3800 domain-containing protein</fullName>
    </recommendedName>
</protein>
<evidence type="ECO:0000313" key="2">
    <source>
        <dbReference type="Proteomes" id="UP000198828"/>
    </source>
</evidence>
<gene>
    <name evidence="1" type="ORF">SAMN05660923_02949</name>
</gene>